<keyword evidence="2" id="KW-0812">Transmembrane</keyword>
<dbReference type="OrthoDB" id="5417811at2759"/>
<evidence type="ECO:0000256" key="2">
    <source>
        <dbReference type="SAM" id="Phobius"/>
    </source>
</evidence>
<dbReference type="AlphaFoldDB" id="A0A8H6FZ77"/>
<evidence type="ECO:0000313" key="4">
    <source>
        <dbReference type="Proteomes" id="UP000578531"/>
    </source>
</evidence>
<feature type="region of interest" description="Disordered" evidence="1">
    <location>
        <begin position="161"/>
        <end position="180"/>
    </location>
</feature>
<feature type="compositionally biased region" description="Basic residues" evidence="1">
    <location>
        <begin position="166"/>
        <end position="179"/>
    </location>
</feature>
<dbReference type="GeneID" id="59286121"/>
<proteinExistence type="predicted"/>
<comment type="caution">
    <text evidence="3">The sequence shown here is derived from an EMBL/GenBank/DDBJ whole genome shotgun (WGS) entry which is preliminary data.</text>
</comment>
<dbReference type="EMBL" id="JACCJC010000014">
    <property type="protein sequence ID" value="KAF6237566.1"/>
    <property type="molecule type" value="Genomic_DNA"/>
</dbReference>
<accession>A0A8H6FZ77</accession>
<evidence type="ECO:0000313" key="3">
    <source>
        <dbReference type="EMBL" id="KAF6237566.1"/>
    </source>
</evidence>
<keyword evidence="2" id="KW-1133">Transmembrane helix</keyword>
<reference evidence="3 4" key="1">
    <citation type="journal article" date="2020" name="Genomics">
        <title>Complete, high-quality genomes from long-read metagenomic sequencing of two wolf lichen thalli reveals enigmatic genome architecture.</title>
        <authorList>
            <person name="McKenzie S.K."/>
            <person name="Walston R.F."/>
            <person name="Allen J.L."/>
        </authorList>
    </citation>
    <scope>NUCLEOTIDE SEQUENCE [LARGE SCALE GENOMIC DNA]</scope>
    <source>
        <strain evidence="3">WasteWater2</strain>
    </source>
</reference>
<feature type="transmembrane region" description="Helical" evidence="2">
    <location>
        <begin position="199"/>
        <end position="221"/>
    </location>
</feature>
<keyword evidence="4" id="KW-1185">Reference proteome</keyword>
<dbReference type="RefSeq" id="XP_037166890.1">
    <property type="nucleotide sequence ID" value="XM_037306380.1"/>
</dbReference>
<feature type="region of interest" description="Disordered" evidence="1">
    <location>
        <begin position="70"/>
        <end position="95"/>
    </location>
</feature>
<feature type="transmembrane region" description="Helical" evidence="2">
    <location>
        <begin position="233"/>
        <end position="257"/>
    </location>
</feature>
<sequence length="419" mass="47152">MRIKVVTSINVRSSPFASPSVVIQEAFPEPERCNAILKKEPSATPSLAPGQHSRMDRFIATQRIPRGSRLSGWLHGSSVRDNSGRRPPIHTRKTSHTSTYCFAAAERGHQRHAPGIRSYPSTRGLIDPVHSPTYGPRQPTYGSDSRHEVYLERLRAELGSAPRERCSKRRHQQKSRRAPAKNERLCFPQIKDSKMRQKIIGCLFFGTLLTIVLTTYLALAISESLRGATFHGLFIFFILVLTIFFCHYLIRLCMLAFEPRMRFARARKCQSPLNGDEEAGFAQPRQPIPVVLARDEELGLHDDNRRVEEEDIDEALPPPPPAYGLWRSSVRADPNLIHWQAVGDNNDVQQEAREMIFAGTGHRPPSYTSHDRTEGVFDDRVEGVLEPEPVAAPLPLLAERRAAGTVLSRGGTVRMARLH</sequence>
<name>A0A8H6FZ77_9LECA</name>
<evidence type="ECO:0000256" key="1">
    <source>
        <dbReference type="SAM" id="MobiDB-lite"/>
    </source>
</evidence>
<dbReference type="Proteomes" id="UP000578531">
    <property type="component" value="Unassembled WGS sequence"/>
</dbReference>
<protein>
    <submittedName>
        <fullName evidence="3">Uncharacterized protein</fullName>
    </submittedName>
</protein>
<organism evidence="3 4">
    <name type="scientific">Letharia columbiana</name>
    <dbReference type="NCBI Taxonomy" id="112416"/>
    <lineage>
        <taxon>Eukaryota</taxon>
        <taxon>Fungi</taxon>
        <taxon>Dikarya</taxon>
        <taxon>Ascomycota</taxon>
        <taxon>Pezizomycotina</taxon>
        <taxon>Lecanoromycetes</taxon>
        <taxon>OSLEUM clade</taxon>
        <taxon>Lecanoromycetidae</taxon>
        <taxon>Lecanorales</taxon>
        <taxon>Lecanorineae</taxon>
        <taxon>Parmeliaceae</taxon>
        <taxon>Letharia</taxon>
    </lineage>
</organism>
<gene>
    <name evidence="3" type="ORF">HO173_004456</name>
</gene>
<keyword evidence="2" id="KW-0472">Membrane</keyword>